<dbReference type="AlphaFoldDB" id="A0A438C082"/>
<dbReference type="EMBL" id="QGNW01002588">
    <property type="protein sequence ID" value="RVW16621.1"/>
    <property type="molecule type" value="Genomic_DNA"/>
</dbReference>
<feature type="compositionally biased region" description="Polar residues" evidence="9">
    <location>
        <begin position="16"/>
        <end position="25"/>
    </location>
</feature>
<dbReference type="InterPro" id="IPR018362">
    <property type="entry name" value="CCAAT-binding_factor_CS"/>
</dbReference>
<dbReference type="Pfam" id="PF02045">
    <property type="entry name" value="CBFB_NFYA"/>
    <property type="match status" value="1"/>
</dbReference>
<keyword evidence="3 8" id="KW-0238">DNA-binding</keyword>
<dbReference type="PROSITE" id="PS00686">
    <property type="entry name" value="NFYA_HAP2_1"/>
    <property type="match status" value="1"/>
</dbReference>
<evidence type="ECO:0000256" key="6">
    <source>
        <dbReference type="ARBA" id="ARBA00023242"/>
    </source>
</evidence>
<evidence type="ECO:0000256" key="9">
    <source>
        <dbReference type="SAM" id="MobiDB-lite"/>
    </source>
</evidence>
<comment type="subunit">
    <text evidence="7">Heterotrimeric transcription factor composed of three components, NF-YA, NF-YB and NF-YC. NF-YB and NF-YC must interact and dimerize for NF-YA association and DNA binding.</text>
</comment>
<evidence type="ECO:0000256" key="3">
    <source>
        <dbReference type="ARBA" id="ARBA00023125"/>
    </source>
</evidence>
<comment type="subcellular location">
    <subcellularLocation>
        <location evidence="1 8">Nucleus</location>
    </subcellularLocation>
</comment>
<feature type="region of interest" description="Disordered" evidence="9">
    <location>
        <begin position="383"/>
        <end position="404"/>
    </location>
</feature>
<evidence type="ECO:0000256" key="8">
    <source>
        <dbReference type="RuleBase" id="RU367155"/>
    </source>
</evidence>
<keyword evidence="6 8" id="KW-0539">Nucleus</keyword>
<keyword evidence="5 8" id="KW-0804">Transcription</keyword>
<comment type="caution">
    <text evidence="10">The sequence shown here is derived from an EMBL/GenBank/DDBJ whole genome shotgun (WGS) entry which is preliminary data.</text>
</comment>
<organism evidence="10 11">
    <name type="scientific">Vitis vinifera</name>
    <name type="common">Grape</name>
    <dbReference type="NCBI Taxonomy" id="29760"/>
    <lineage>
        <taxon>Eukaryota</taxon>
        <taxon>Viridiplantae</taxon>
        <taxon>Streptophyta</taxon>
        <taxon>Embryophyta</taxon>
        <taxon>Tracheophyta</taxon>
        <taxon>Spermatophyta</taxon>
        <taxon>Magnoliopsida</taxon>
        <taxon>eudicotyledons</taxon>
        <taxon>Gunneridae</taxon>
        <taxon>Pentapetalae</taxon>
        <taxon>rosids</taxon>
        <taxon>Vitales</taxon>
        <taxon>Vitaceae</taxon>
        <taxon>Viteae</taxon>
        <taxon>Vitis</taxon>
    </lineage>
</organism>
<accession>A0A438C082</accession>
<proteinExistence type="inferred from homology"/>
<reference evidence="10 11" key="1">
    <citation type="journal article" date="2018" name="PLoS Genet.">
        <title>Population sequencing reveals clonal diversity and ancestral inbreeding in the grapevine cultivar Chardonnay.</title>
        <authorList>
            <person name="Roach M.J."/>
            <person name="Johnson D.L."/>
            <person name="Bohlmann J."/>
            <person name="van Vuuren H.J."/>
            <person name="Jones S.J."/>
            <person name="Pretorius I.S."/>
            <person name="Schmidt S.A."/>
            <person name="Borneman A.R."/>
        </authorList>
    </citation>
    <scope>NUCLEOTIDE SEQUENCE [LARGE SCALE GENOMIC DNA]</scope>
    <source>
        <strain evidence="11">cv. Chardonnay</strain>
        <tissue evidence="10">Leaf</tissue>
    </source>
</reference>
<evidence type="ECO:0000256" key="1">
    <source>
        <dbReference type="ARBA" id="ARBA00004123"/>
    </source>
</evidence>
<gene>
    <name evidence="10" type="primary">NFYA1_2</name>
    <name evidence="10" type="ORF">CK203_069325</name>
</gene>
<dbReference type="GO" id="GO:0016602">
    <property type="term" value="C:CCAAT-binding factor complex"/>
    <property type="evidence" value="ECO:0007669"/>
    <property type="project" value="InterPro"/>
</dbReference>
<dbReference type="Proteomes" id="UP000288805">
    <property type="component" value="Unassembled WGS sequence"/>
</dbReference>
<dbReference type="Gene3D" id="6.10.250.2430">
    <property type="match status" value="1"/>
</dbReference>
<evidence type="ECO:0000256" key="4">
    <source>
        <dbReference type="ARBA" id="ARBA00023159"/>
    </source>
</evidence>
<comment type="function">
    <text evidence="8">Component of the sequence-specific heterotrimeric transcription factor (NF-Y) which specifically recognizes a 5'-CCAAT-3' box motif found in the promoters of its target genes.</text>
</comment>
<keyword evidence="4" id="KW-0010">Activator</keyword>
<feature type="region of interest" description="Disordered" evidence="9">
    <location>
        <begin position="1"/>
        <end position="65"/>
    </location>
</feature>
<evidence type="ECO:0000313" key="10">
    <source>
        <dbReference type="EMBL" id="RVW16621.1"/>
    </source>
</evidence>
<dbReference type="InterPro" id="IPR001289">
    <property type="entry name" value="NFYA"/>
</dbReference>
<comment type="similarity">
    <text evidence="8">Belongs to the NFYA/HAP2 subunit family.</text>
</comment>
<feature type="region of interest" description="Disordered" evidence="9">
    <location>
        <begin position="291"/>
        <end position="342"/>
    </location>
</feature>
<dbReference type="GO" id="GO:0003677">
    <property type="term" value="F:DNA binding"/>
    <property type="evidence" value="ECO:0007669"/>
    <property type="project" value="UniProtKB-KW"/>
</dbReference>
<keyword evidence="2 8" id="KW-0805">Transcription regulation</keyword>
<protein>
    <recommendedName>
        <fullName evidence="8">Nuclear transcription factor Y subunit</fullName>
    </recommendedName>
</protein>
<feature type="compositionally biased region" description="Basic and acidic residues" evidence="9">
    <location>
        <begin position="1"/>
        <end position="15"/>
    </location>
</feature>
<dbReference type="SMART" id="SM00521">
    <property type="entry name" value="CBF"/>
    <property type="match status" value="1"/>
</dbReference>
<name>A0A438C082_VITVI</name>
<evidence type="ECO:0000256" key="5">
    <source>
        <dbReference type="ARBA" id="ARBA00023163"/>
    </source>
</evidence>
<dbReference type="PANTHER" id="PTHR12632">
    <property type="entry name" value="TRANSCRIPTION FACTOR NF-Y ALPHA-RELATED"/>
    <property type="match status" value="1"/>
</dbReference>
<sequence length="404" mass="44796">MHKQTERKNQPESKADSNNPYSICSQPWWRGLGNDVISPDVLGESSPNSASAEHPNGGVGTIAIKSRAKVVTDNGNDPEKEMKITLASQSDGSCGQEQKHPQQAVSMMPMTMAEYHLAPPSQLELVGHSISNTDGVTSKTLLQACASYPYSEPYYTGVIPAYGPQGLVQSQFLGVNVARMALPIEMAEEPVYVNAKQYHGILRRRQSRAKAELEKKLIKVRKLWNGQGTLEVRFSLSSSLRRHDTNHGMLIQEMHDFYFHVIQPYLHESRHQHAMRRARGCGGRFLNTKKLDSNASYDMPDKGSDPDVNLSTRPISSSVSESLPSNSSRNEDSPTSHLDARGPSVQELHNRQIASHGNGNSCYPHNQGFQLSTYHSLKDDRVEEGDHAGRQHERILVNRAPTGP</sequence>
<dbReference type="GO" id="GO:0003700">
    <property type="term" value="F:DNA-binding transcription factor activity"/>
    <property type="evidence" value="ECO:0007669"/>
    <property type="project" value="UniProtKB-UniRule"/>
</dbReference>
<evidence type="ECO:0000256" key="2">
    <source>
        <dbReference type="ARBA" id="ARBA00023015"/>
    </source>
</evidence>
<feature type="compositionally biased region" description="Basic and acidic residues" evidence="9">
    <location>
        <begin position="383"/>
        <end position="396"/>
    </location>
</feature>
<feature type="compositionally biased region" description="Basic and acidic residues" evidence="9">
    <location>
        <begin position="329"/>
        <end position="340"/>
    </location>
</feature>
<dbReference type="PROSITE" id="PS51152">
    <property type="entry name" value="NFYA_HAP2_2"/>
    <property type="match status" value="1"/>
</dbReference>
<evidence type="ECO:0000256" key="7">
    <source>
        <dbReference type="ARBA" id="ARBA00025911"/>
    </source>
</evidence>
<evidence type="ECO:0000313" key="11">
    <source>
        <dbReference type="Proteomes" id="UP000288805"/>
    </source>
</evidence>
<feature type="compositionally biased region" description="Low complexity" evidence="9">
    <location>
        <begin position="316"/>
        <end position="328"/>
    </location>
</feature>